<dbReference type="EMBL" id="MU001797">
    <property type="protein sequence ID" value="KAF2797861.1"/>
    <property type="molecule type" value="Genomic_DNA"/>
</dbReference>
<feature type="compositionally biased region" description="Polar residues" evidence="1">
    <location>
        <begin position="115"/>
        <end position="131"/>
    </location>
</feature>
<evidence type="ECO:0000313" key="2">
    <source>
        <dbReference type="EMBL" id="KAF2797861.1"/>
    </source>
</evidence>
<feature type="region of interest" description="Disordered" evidence="1">
    <location>
        <begin position="1"/>
        <end position="46"/>
    </location>
</feature>
<accession>A0A6A6XMU3</accession>
<dbReference type="OrthoDB" id="10589729at2759"/>
<dbReference type="Proteomes" id="UP000799757">
    <property type="component" value="Unassembled WGS sequence"/>
</dbReference>
<feature type="region of interest" description="Disordered" evidence="1">
    <location>
        <begin position="77"/>
        <end position="96"/>
    </location>
</feature>
<evidence type="ECO:0000256" key="1">
    <source>
        <dbReference type="SAM" id="MobiDB-lite"/>
    </source>
</evidence>
<feature type="region of interest" description="Disordered" evidence="1">
    <location>
        <begin position="115"/>
        <end position="137"/>
    </location>
</feature>
<name>A0A6A6XMU3_9PLEO</name>
<proteinExistence type="predicted"/>
<feature type="compositionally biased region" description="Polar residues" evidence="1">
    <location>
        <begin position="7"/>
        <end position="27"/>
    </location>
</feature>
<organism evidence="2 3">
    <name type="scientific">Melanomma pulvis-pyrius CBS 109.77</name>
    <dbReference type="NCBI Taxonomy" id="1314802"/>
    <lineage>
        <taxon>Eukaryota</taxon>
        <taxon>Fungi</taxon>
        <taxon>Dikarya</taxon>
        <taxon>Ascomycota</taxon>
        <taxon>Pezizomycotina</taxon>
        <taxon>Dothideomycetes</taxon>
        <taxon>Pleosporomycetidae</taxon>
        <taxon>Pleosporales</taxon>
        <taxon>Melanommataceae</taxon>
        <taxon>Melanomma</taxon>
    </lineage>
</organism>
<reference evidence="2" key="1">
    <citation type="journal article" date="2020" name="Stud. Mycol.">
        <title>101 Dothideomycetes genomes: a test case for predicting lifestyles and emergence of pathogens.</title>
        <authorList>
            <person name="Haridas S."/>
            <person name="Albert R."/>
            <person name="Binder M."/>
            <person name="Bloem J."/>
            <person name="Labutti K."/>
            <person name="Salamov A."/>
            <person name="Andreopoulos B."/>
            <person name="Baker S."/>
            <person name="Barry K."/>
            <person name="Bills G."/>
            <person name="Bluhm B."/>
            <person name="Cannon C."/>
            <person name="Castanera R."/>
            <person name="Culley D."/>
            <person name="Daum C."/>
            <person name="Ezra D."/>
            <person name="Gonzalez J."/>
            <person name="Henrissat B."/>
            <person name="Kuo A."/>
            <person name="Liang C."/>
            <person name="Lipzen A."/>
            <person name="Lutzoni F."/>
            <person name="Magnuson J."/>
            <person name="Mondo S."/>
            <person name="Nolan M."/>
            <person name="Ohm R."/>
            <person name="Pangilinan J."/>
            <person name="Park H.-J."/>
            <person name="Ramirez L."/>
            <person name="Alfaro M."/>
            <person name="Sun H."/>
            <person name="Tritt A."/>
            <person name="Yoshinaga Y."/>
            <person name="Zwiers L.-H."/>
            <person name="Turgeon B."/>
            <person name="Goodwin S."/>
            <person name="Spatafora J."/>
            <person name="Crous P."/>
            <person name="Grigoriev I."/>
        </authorList>
    </citation>
    <scope>NUCLEOTIDE SEQUENCE</scope>
    <source>
        <strain evidence="2">CBS 109.77</strain>
    </source>
</reference>
<evidence type="ECO:0000313" key="3">
    <source>
        <dbReference type="Proteomes" id="UP000799757"/>
    </source>
</evidence>
<protein>
    <submittedName>
        <fullName evidence="2">Uncharacterized protein</fullName>
    </submittedName>
</protein>
<dbReference type="AlphaFoldDB" id="A0A6A6XMU3"/>
<keyword evidence="3" id="KW-1185">Reference proteome</keyword>
<gene>
    <name evidence="2" type="ORF">K505DRAFT_414781</name>
</gene>
<sequence>MGRHRTTITSTPKQPRNLWQSDGSSTYKEPLQFTVPPPSTPSNQPYHPRISFIERVLSPIFRLRTADVPRAVTPSLRPARQVLSPPPSRPSPQSVSNTRIRRFLYIFKRHDSQASSSIPQCERQNTTTVSLSSPTTRVSASTSASTYRVVPYSGPQRALTASPAVSRKISSLNRLCKSCRLTTWQCANANNFSGTKYASIPHIEIEIERADEQRVRAYFKDQKKAKTKTKSKLNTSLRLEQSEEKLIAMYLISRTGCMTDGMVEVQVGCAARPHAHGTIPMVHMCAGKRAEIAYNLLDQARLVRIGEKTTALMANKTQDFICRWMTDKIPYFSSSGLIFLQHEVVSILDFKKTQSDNRYIIAWNGLRSSITARTNRSAERKV</sequence>